<proteinExistence type="predicted"/>
<dbReference type="AlphaFoldDB" id="A0A2Z7B2C3"/>
<gene>
    <name evidence="1" type="ORF">F511_06920</name>
</gene>
<accession>A0A2Z7B2C3</accession>
<organism evidence="1 2">
    <name type="scientific">Dorcoceras hygrometricum</name>
    <dbReference type="NCBI Taxonomy" id="472368"/>
    <lineage>
        <taxon>Eukaryota</taxon>
        <taxon>Viridiplantae</taxon>
        <taxon>Streptophyta</taxon>
        <taxon>Embryophyta</taxon>
        <taxon>Tracheophyta</taxon>
        <taxon>Spermatophyta</taxon>
        <taxon>Magnoliopsida</taxon>
        <taxon>eudicotyledons</taxon>
        <taxon>Gunneridae</taxon>
        <taxon>Pentapetalae</taxon>
        <taxon>asterids</taxon>
        <taxon>lamiids</taxon>
        <taxon>Lamiales</taxon>
        <taxon>Gesneriaceae</taxon>
        <taxon>Didymocarpoideae</taxon>
        <taxon>Trichosporeae</taxon>
        <taxon>Loxocarpinae</taxon>
        <taxon>Dorcoceras</taxon>
    </lineage>
</organism>
<protein>
    <submittedName>
        <fullName evidence="1">Uncharacterized protein</fullName>
    </submittedName>
</protein>
<name>A0A2Z7B2C3_9LAMI</name>
<reference evidence="1 2" key="1">
    <citation type="journal article" date="2015" name="Proc. Natl. Acad. Sci. U.S.A.">
        <title>The resurrection genome of Boea hygrometrica: A blueprint for survival of dehydration.</title>
        <authorList>
            <person name="Xiao L."/>
            <person name="Yang G."/>
            <person name="Zhang L."/>
            <person name="Yang X."/>
            <person name="Zhao S."/>
            <person name="Ji Z."/>
            <person name="Zhou Q."/>
            <person name="Hu M."/>
            <person name="Wang Y."/>
            <person name="Chen M."/>
            <person name="Xu Y."/>
            <person name="Jin H."/>
            <person name="Xiao X."/>
            <person name="Hu G."/>
            <person name="Bao F."/>
            <person name="Hu Y."/>
            <person name="Wan P."/>
            <person name="Li L."/>
            <person name="Deng X."/>
            <person name="Kuang T."/>
            <person name="Xiang C."/>
            <person name="Zhu J.K."/>
            <person name="Oliver M.J."/>
            <person name="He Y."/>
        </authorList>
    </citation>
    <scope>NUCLEOTIDE SEQUENCE [LARGE SCALE GENOMIC DNA]</scope>
    <source>
        <strain evidence="2">cv. XS01</strain>
    </source>
</reference>
<keyword evidence="2" id="KW-1185">Reference proteome</keyword>
<dbReference type="Proteomes" id="UP000250235">
    <property type="component" value="Unassembled WGS sequence"/>
</dbReference>
<sequence length="171" mass="18959">MADMKVLFSTKNVPFKPSSKKKDMKVEYRILNDIVAKSMTTKAGYVVQLNILLDKLVKVDLWESMALHPLKVLNIKSVLTYLKTNQASVPAATDGKKYYGDKEVSAELNKKQVVRAKQAAGRSAAPAQSCSKTISDTYMRSLVKLVAPEQVSKPLNANLFLCHLTLSLLFP</sequence>
<dbReference type="EMBL" id="KV010193">
    <property type="protein sequence ID" value="KZV28051.1"/>
    <property type="molecule type" value="Genomic_DNA"/>
</dbReference>
<evidence type="ECO:0000313" key="2">
    <source>
        <dbReference type="Proteomes" id="UP000250235"/>
    </source>
</evidence>
<evidence type="ECO:0000313" key="1">
    <source>
        <dbReference type="EMBL" id="KZV28051.1"/>
    </source>
</evidence>